<dbReference type="SUPFAM" id="SSF51344">
    <property type="entry name" value="Epsilon subunit of F1F0-ATP synthase N-terminal domain"/>
    <property type="match status" value="1"/>
</dbReference>
<gene>
    <name evidence="3" type="ORF">LMG26411_04895</name>
</gene>
<dbReference type="Gene3D" id="2.60.15.10">
    <property type="entry name" value="F0F1 ATP synthase delta/epsilon subunit, N-terminal"/>
    <property type="match status" value="1"/>
</dbReference>
<keyword evidence="1" id="KW-0066">ATP synthesis</keyword>
<protein>
    <recommendedName>
        <fullName evidence="2">ATP synthase F1 complex delta/epsilon subunit N-terminal domain-containing protein</fullName>
    </recommendedName>
</protein>
<dbReference type="InterPro" id="IPR036771">
    <property type="entry name" value="ATPsynth_dsu/esu_N"/>
</dbReference>
<keyword evidence="4" id="KW-1185">Reference proteome</keyword>
<dbReference type="Proteomes" id="UP000672657">
    <property type="component" value="Unassembled WGS sequence"/>
</dbReference>
<accession>A0ABN7Q5L5</accession>
<evidence type="ECO:0000313" key="4">
    <source>
        <dbReference type="Proteomes" id="UP000672657"/>
    </source>
</evidence>
<dbReference type="EMBL" id="CAJPVI010000033">
    <property type="protein sequence ID" value="CAG2155337.1"/>
    <property type="molecule type" value="Genomic_DNA"/>
</dbReference>
<comment type="caution">
    <text evidence="3">The sequence shown here is derived from an EMBL/GenBank/DDBJ whole genome shotgun (WGS) entry which is preliminary data.</text>
</comment>
<dbReference type="Pfam" id="PF02823">
    <property type="entry name" value="ATP-synt_DE_N"/>
    <property type="match status" value="1"/>
</dbReference>
<proteinExistence type="predicted"/>
<organism evidence="3 4">
    <name type="scientific">Cupriavidus numazuensis</name>
    <dbReference type="NCBI Taxonomy" id="221992"/>
    <lineage>
        <taxon>Bacteria</taxon>
        <taxon>Pseudomonadati</taxon>
        <taxon>Pseudomonadota</taxon>
        <taxon>Betaproteobacteria</taxon>
        <taxon>Burkholderiales</taxon>
        <taxon>Burkholderiaceae</taxon>
        <taxon>Cupriavidus</taxon>
    </lineage>
</organism>
<sequence length="138" mass="15581">MRTFTLQMLDGHRAVDIDDTTSLVAADASGAFGLQAGHVDLLTVIEPGLFRYRTRHSPEWCYGASLGGMLHCRTIRGRTTVCIVSGRFLAHADPVSLQTEFEHMLEREHRLRVSTRESRLQLDLVLYKRMQELTKAAP</sequence>
<feature type="domain" description="ATP synthase F1 complex delta/epsilon subunit N-terminal" evidence="2">
    <location>
        <begin position="17"/>
        <end position="72"/>
    </location>
</feature>
<evidence type="ECO:0000256" key="1">
    <source>
        <dbReference type="ARBA" id="ARBA00023196"/>
    </source>
</evidence>
<name>A0ABN7Q5L5_9BURK</name>
<evidence type="ECO:0000259" key="2">
    <source>
        <dbReference type="Pfam" id="PF02823"/>
    </source>
</evidence>
<dbReference type="InterPro" id="IPR020546">
    <property type="entry name" value="ATP_synth_F1_dsu/esu_N"/>
</dbReference>
<keyword evidence="1" id="KW-0139">CF(1)</keyword>
<reference evidence="3 4" key="1">
    <citation type="submission" date="2021-03" db="EMBL/GenBank/DDBJ databases">
        <authorList>
            <person name="Peeters C."/>
        </authorList>
    </citation>
    <scope>NUCLEOTIDE SEQUENCE [LARGE SCALE GENOMIC DNA]</scope>
    <source>
        <strain evidence="3 4">LMG 26411</strain>
    </source>
</reference>
<evidence type="ECO:0000313" key="3">
    <source>
        <dbReference type="EMBL" id="CAG2155337.1"/>
    </source>
</evidence>